<feature type="domain" description="EF-hand" evidence="4">
    <location>
        <begin position="130"/>
        <end position="161"/>
    </location>
</feature>
<name>A0A0K2UMP1_LEPSM</name>
<dbReference type="OrthoDB" id="9974725at2759"/>
<dbReference type="Pfam" id="PF13499">
    <property type="entry name" value="EF-hand_7"/>
    <property type="match status" value="1"/>
</dbReference>
<dbReference type="SUPFAM" id="SSF47473">
    <property type="entry name" value="EF-hand"/>
    <property type="match status" value="1"/>
</dbReference>
<dbReference type="PROSITE" id="PS50222">
    <property type="entry name" value="EF_HAND_2"/>
    <property type="match status" value="2"/>
</dbReference>
<dbReference type="EMBL" id="HACA01021954">
    <property type="protein sequence ID" value="CDW39315.1"/>
    <property type="molecule type" value="Transcribed_RNA"/>
</dbReference>
<keyword evidence="1" id="KW-0677">Repeat</keyword>
<dbReference type="Gene3D" id="1.10.238.10">
    <property type="entry name" value="EF-hand"/>
    <property type="match status" value="2"/>
</dbReference>
<evidence type="ECO:0000259" key="4">
    <source>
        <dbReference type="PROSITE" id="PS50222"/>
    </source>
</evidence>
<evidence type="ECO:0000256" key="1">
    <source>
        <dbReference type="ARBA" id="ARBA00022737"/>
    </source>
</evidence>
<proteinExistence type="predicted"/>
<protein>
    <submittedName>
        <fullName evidence="5">Troponin C type IIIalike [Tribolium castaneum]</fullName>
    </submittedName>
</protein>
<evidence type="ECO:0000256" key="3">
    <source>
        <dbReference type="ARBA" id="ARBA00037722"/>
    </source>
</evidence>
<evidence type="ECO:0000256" key="2">
    <source>
        <dbReference type="ARBA" id="ARBA00022837"/>
    </source>
</evidence>
<dbReference type="PANTHER" id="PTHR23048">
    <property type="entry name" value="MYOSIN LIGHT CHAIN 1, 3"/>
    <property type="match status" value="1"/>
</dbReference>
<dbReference type="CDD" id="cd00051">
    <property type="entry name" value="EFh"/>
    <property type="match status" value="1"/>
</dbReference>
<evidence type="ECO:0000313" key="5">
    <source>
        <dbReference type="EMBL" id="CDW39315.1"/>
    </source>
</evidence>
<dbReference type="SMART" id="SM00054">
    <property type="entry name" value="EFh"/>
    <property type="match status" value="2"/>
</dbReference>
<keyword evidence="2" id="KW-0106">Calcium</keyword>
<dbReference type="FunFam" id="1.10.238.10:FF:000003">
    <property type="entry name" value="Calmodulin A"/>
    <property type="match status" value="1"/>
</dbReference>
<dbReference type="InterPro" id="IPR018247">
    <property type="entry name" value="EF_Hand_1_Ca_BS"/>
</dbReference>
<dbReference type="InterPro" id="IPR050230">
    <property type="entry name" value="CALM/Myosin/TropC-like"/>
</dbReference>
<accession>A0A0K2UMP1</accession>
<sequence length="161" mass="18030">MATEINLSKISEVTGLDLLQVESLQKAFEVCGQNEETIDTELLVTSIKMLGVNVTKAGVMDAVEESGLDPEAKFNLEQFCFIASRFINEEDVEEMREELKEAFRIYDREGNGYITTGVLKEILKEIDPSLTAEQLEGIIQEVDEDGSGTVDFDEFQEMMMG</sequence>
<organism evidence="5">
    <name type="scientific">Lepeophtheirus salmonis</name>
    <name type="common">Salmon louse</name>
    <name type="synonym">Caligus salmonis</name>
    <dbReference type="NCBI Taxonomy" id="72036"/>
    <lineage>
        <taxon>Eukaryota</taxon>
        <taxon>Metazoa</taxon>
        <taxon>Ecdysozoa</taxon>
        <taxon>Arthropoda</taxon>
        <taxon>Crustacea</taxon>
        <taxon>Multicrustacea</taxon>
        <taxon>Hexanauplia</taxon>
        <taxon>Copepoda</taxon>
        <taxon>Siphonostomatoida</taxon>
        <taxon>Caligidae</taxon>
        <taxon>Lepeophtheirus</taxon>
    </lineage>
</organism>
<dbReference type="PANTHER" id="PTHR23048:SF0">
    <property type="entry name" value="CALMODULIN LIKE 3"/>
    <property type="match status" value="1"/>
</dbReference>
<comment type="function">
    <text evidence="3">Troponin is the central regulatory protein of striated muscle contraction. Tn consists of three components: Tn-I which is the inhibitor of actomyosin ATPase, Tn-T which contains the binding site for tropomyosin and Tn-C. The binding of calcium to Tn-C abolishes the inhibitory action of Tn on actin filaments.</text>
</comment>
<feature type="domain" description="EF-hand" evidence="4">
    <location>
        <begin position="94"/>
        <end position="129"/>
    </location>
</feature>
<dbReference type="InterPro" id="IPR002048">
    <property type="entry name" value="EF_hand_dom"/>
</dbReference>
<dbReference type="AlphaFoldDB" id="A0A0K2UMP1"/>
<dbReference type="InterPro" id="IPR011992">
    <property type="entry name" value="EF-hand-dom_pair"/>
</dbReference>
<dbReference type="GO" id="GO:0005509">
    <property type="term" value="F:calcium ion binding"/>
    <property type="evidence" value="ECO:0007669"/>
    <property type="project" value="InterPro"/>
</dbReference>
<dbReference type="PROSITE" id="PS00018">
    <property type="entry name" value="EF_HAND_1"/>
    <property type="match status" value="1"/>
</dbReference>
<dbReference type="GO" id="GO:0016460">
    <property type="term" value="C:myosin II complex"/>
    <property type="evidence" value="ECO:0007669"/>
    <property type="project" value="TreeGrafter"/>
</dbReference>
<reference evidence="5" key="1">
    <citation type="submission" date="2014-05" db="EMBL/GenBank/DDBJ databases">
        <authorList>
            <person name="Chronopoulou M."/>
        </authorList>
    </citation>
    <scope>NUCLEOTIDE SEQUENCE</scope>
    <source>
        <tissue evidence="5">Whole organism</tissue>
    </source>
</reference>